<keyword evidence="4" id="KW-0677">Repeat</keyword>
<dbReference type="InterPro" id="IPR003599">
    <property type="entry name" value="Ig_sub"/>
</dbReference>
<keyword evidence="6" id="KW-1015">Disulfide bond</keyword>
<name>A0A151I3K8_9HYME</name>
<keyword evidence="2" id="KW-1003">Cell membrane</keyword>
<dbReference type="GO" id="GO:0005886">
    <property type="term" value="C:plasma membrane"/>
    <property type="evidence" value="ECO:0007669"/>
    <property type="project" value="UniProtKB-SubCell"/>
</dbReference>
<dbReference type="InterPro" id="IPR003598">
    <property type="entry name" value="Ig_sub2"/>
</dbReference>
<evidence type="ECO:0000256" key="3">
    <source>
        <dbReference type="ARBA" id="ARBA00022729"/>
    </source>
</evidence>
<keyword evidence="8" id="KW-0393">Immunoglobulin domain</keyword>
<comment type="subcellular location">
    <subcellularLocation>
        <location evidence="1">Cell membrane</location>
    </subcellularLocation>
</comment>
<evidence type="ECO:0000313" key="10">
    <source>
        <dbReference type="EMBL" id="KYM83679.1"/>
    </source>
</evidence>
<organism evidence="10 11">
    <name type="scientific">Atta colombica</name>
    <dbReference type="NCBI Taxonomy" id="520822"/>
    <lineage>
        <taxon>Eukaryota</taxon>
        <taxon>Metazoa</taxon>
        <taxon>Ecdysozoa</taxon>
        <taxon>Arthropoda</taxon>
        <taxon>Hexapoda</taxon>
        <taxon>Insecta</taxon>
        <taxon>Pterygota</taxon>
        <taxon>Neoptera</taxon>
        <taxon>Endopterygota</taxon>
        <taxon>Hymenoptera</taxon>
        <taxon>Apocrita</taxon>
        <taxon>Aculeata</taxon>
        <taxon>Formicoidea</taxon>
        <taxon>Formicidae</taxon>
        <taxon>Myrmicinae</taxon>
        <taxon>Atta</taxon>
    </lineage>
</organism>
<evidence type="ECO:0000256" key="2">
    <source>
        <dbReference type="ARBA" id="ARBA00022475"/>
    </source>
</evidence>
<evidence type="ECO:0000256" key="8">
    <source>
        <dbReference type="ARBA" id="ARBA00023319"/>
    </source>
</evidence>
<dbReference type="InterPro" id="IPR036179">
    <property type="entry name" value="Ig-like_dom_sf"/>
</dbReference>
<dbReference type="SMART" id="SM00409">
    <property type="entry name" value="IG"/>
    <property type="match status" value="3"/>
</dbReference>
<dbReference type="PROSITE" id="PS50835">
    <property type="entry name" value="IG_LIKE"/>
    <property type="match status" value="2"/>
</dbReference>
<feature type="domain" description="Ig-like" evidence="9">
    <location>
        <begin position="293"/>
        <end position="390"/>
    </location>
</feature>
<keyword evidence="3" id="KW-0732">Signal</keyword>
<keyword evidence="5" id="KW-0472">Membrane</keyword>
<protein>
    <submittedName>
        <fullName evidence="10">Protein CEPU-1</fullName>
    </submittedName>
</protein>
<dbReference type="SUPFAM" id="SSF48726">
    <property type="entry name" value="Immunoglobulin"/>
    <property type="match status" value="3"/>
</dbReference>
<dbReference type="FunFam" id="2.60.40.10:FF:000328">
    <property type="entry name" value="CLUMA_CG000981, isoform A"/>
    <property type="match status" value="1"/>
</dbReference>
<dbReference type="EMBL" id="KQ976484">
    <property type="protein sequence ID" value="KYM83679.1"/>
    <property type="molecule type" value="Genomic_DNA"/>
</dbReference>
<keyword evidence="7" id="KW-0325">Glycoprotein</keyword>
<gene>
    <name evidence="10" type="ORF">ALC53_05855</name>
</gene>
<dbReference type="Proteomes" id="UP000078540">
    <property type="component" value="Unassembled WGS sequence"/>
</dbReference>
<evidence type="ECO:0000256" key="4">
    <source>
        <dbReference type="ARBA" id="ARBA00022737"/>
    </source>
</evidence>
<dbReference type="GO" id="GO:0043005">
    <property type="term" value="C:neuron projection"/>
    <property type="evidence" value="ECO:0007669"/>
    <property type="project" value="TreeGrafter"/>
</dbReference>
<dbReference type="InterPro" id="IPR051170">
    <property type="entry name" value="Neural/epithelial_adhesion"/>
</dbReference>
<evidence type="ECO:0000256" key="6">
    <source>
        <dbReference type="ARBA" id="ARBA00023157"/>
    </source>
</evidence>
<feature type="domain" description="Ig-like" evidence="9">
    <location>
        <begin position="198"/>
        <end position="283"/>
    </location>
</feature>
<dbReference type="PANTHER" id="PTHR12231:SF272">
    <property type="entry name" value="DPR-INTERACTING PROTEIN THETA"/>
    <property type="match status" value="1"/>
</dbReference>
<dbReference type="FunFam" id="2.60.40.10:FF:000376">
    <property type="entry name" value="CLUMA_CG000981, isoform A"/>
    <property type="match status" value="1"/>
</dbReference>
<evidence type="ECO:0000259" key="9">
    <source>
        <dbReference type="PROSITE" id="PS50835"/>
    </source>
</evidence>
<sequence>MLPTRWSTSPQPLPPLLIQPSSVSHRSLADLQALCLISASETRERWLHFVDLRACVTSCAPFANSMHVTLAAGQSAFIPAITFLVVAWLRVDTQTILTIATHVITKNHRIAVSHSDHRTWFLHIREVRESDRGWYMCQINTDPMKSQIGYLEVVVRRLLRVLPNCKALVVRRCSNALASRLYSNANRRPLSSVPSLPPDILDYDTSTDMVVMEGRNVTLRCAATGSPAPNITWRREDGQQIQLGNGEEVASVDGPSFNITKVNRLHMGSYLCIASNGVPPSVSKRIMLTVHFPPMIWVQNQLVGAQEGQKLTLECYSEAFPKSINYWTRDQDKIVPQGGKYDPVLKDNAYKIHMRLTINSVSPTDYGSYKCVSRNSLGDTDGSIKVYPISGSNSSITKYKGKARHNSGNNNILEGNQDMLKERDLKLRGRKENGGDVADYDESSATSNGSSLLLVILVALCLYLHHHPQMRTLHPA</sequence>
<dbReference type="InterPro" id="IPR013783">
    <property type="entry name" value="Ig-like_fold"/>
</dbReference>
<keyword evidence="11" id="KW-1185">Reference proteome</keyword>
<dbReference type="PANTHER" id="PTHR12231">
    <property type="entry name" value="CTX-RELATED TYPE I TRANSMEMBRANE PROTEIN"/>
    <property type="match status" value="1"/>
</dbReference>
<evidence type="ECO:0000256" key="1">
    <source>
        <dbReference type="ARBA" id="ARBA00004236"/>
    </source>
</evidence>
<dbReference type="SMART" id="SM00408">
    <property type="entry name" value="IGc2"/>
    <property type="match status" value="2"/>
</dbReference>
<reference evidence="10 11" key="1">
    <citation type="submission" date="2015-09" db="EMBL/GenBank/DDBJ databases">
        <title>Atta colombica WGS genome.</title>
        <authorList>
            <person name="Nygaard S."/>
            <person name="Hu H."/>
            <person name="Boomsma J."/>
            <person name="Zhang G."/>
        </authorList>
    </citation>
    <scope>NUCLEOTIDE SEQUENCE [LARGE SCALE GENOMIC DNA]</scope>
    <source>
        <strain evidence="10">Treedump-2</strain>
        <tissue evidence="10">Whole body</tissue>
    </source>
</reference>
<evidence type="ECO:0000256" key="7">
    <source>
        <dbReference type="ARBA" id="ARBA00023180"/>
    </source>
</evidence>
<dbReference type="InterPro" id="IPR007110">
    <property type="entry name" value="Ig-like_dom"/>
</dbReference>
<evidence type="ECO:0000313" key="11">
    <source>
        <dbReference type="Proteomes" id="UP000078540"/>
    </source>
</evidence>
<dbReference type="Pfam" id="PF13927">
    <property type="entry name" value="Ig_3"/>
    <property type="match status" value="2"/>
</dbReference>
<accession>A0A151I3K8</accession>
<evidence type="ECO:0000256" key="5">
    <source>
        <dbReference type="ARBA" id="ARBA00023136"/>
    </source>
</evidence>
<dbReference type="AlphaFoldDB" id="A0A151I3K8"/>
<proteinExistence type="predicted"/>
<dbReference type="Gene3D" id="2.60.40.10">
    <property type="entry name" value="Immunoglobulins"/>
    <property type="match status" value="3"/>
</dbReference>
<dbReference type="STRING" id="520822.A0A151I3K8"/>